<dbReference type="KEGG" id="ima:PO878_04115"/>
<sequence length="191" mass="21076">MKADQAEALRKEFPATAIGKLPRAGIHLDYVGHAAVTDRLLAVDPEWTWEPVAFADDGSPLIVTRGKDAELWVRLTVCGVTRYGVGTAPSGSFELAKQLISDAIRNAAMRFGVALDLWSKEELNAPPPPEPMTTTQSDRLSALLSSLDDEWTAEVKSWWHERKFPKLADLNREQAGQVIGYIEEHTPEPTA</sequence>
<protein>
    <submittedName>
        <fullName evidence="1">Uncharacterized protein</fullName>
    </submittedName>
</protein>
<dbReference type="RefSeq" id="WP_272737426.1">
    <property type="nucleotide sequence ID" value="NZ_CP116942.1"/>
</dbReference>
<reference evidence="1" key="1">
    <citation type="submission" date="2023-01" db="EMBL/GenBank/DDBJ databases">
        <title>The diversity of Class Acidimicrobiia in South China Sea sediment environments and the proposal of Iamia marina sp. nov., a novel species of the genus Iamia.</title>
        <authorList>
            <person name="He Y."/>
            <person name="Tian X."/>
        </authorList>
    </citation>
    <scope>NUCLEOTIDE SEQUENCE</scope>
    <source>
        <strain evidence="1">DSM 19957</strain>
    </source>
</reference>
<name>A0AAE9YB68_9ACTN</name>
<dbReference type="EMBL" id="CP116942">
    <property type="protein sequence ID" value="WCO67908.1"/>
    <property type="molecule type" value="Genomic_DNA"/>
</dbReference>
<dbReference type="AlphaFoldDB" id="A0AAE9YB68"/>
<keyword evidence="2" id="KW-1185">Reference proteome</keyword>
<evidence type="ECO:0000313" key="2">
    <source>
        <dbReference type="Proteomes" id="UP001216390"/>
    </source>
</evidence>
<dbReference type="Proteomes" id="UP001216390">
    <property type="component" value="Chromosome"/>
</dbReference>
<evidence type="ECO:0000313" key="1">
    <source>
        <dbReference type="EMBL" id="WCO67908.1"/>
    </source>
</evidence>
<proteinExistence type="predicted"/>
<gene>
    <name evidence="1" type="ORF">PO878_04115</name>
</gene>
<organism evidence="1 2">
    <name type="scientific">Iamia majanohamensis</name>
    <dbReference type="NCBI Taxonomy" id="467976"/>
    <lineage>
        <taxon>Bacteria</taxon>
        <taxon>Bacillati</taxon>
        <taxon>Actinomycetota</taxon>
        <taxon>Acidimicrobiia</taxon>
        <taxon>Acidimicrobiales</taxon>
        <taxon>Iamiaceae</taxon>
        <taxon>Iamia</taxon>
    </lineage>
</organism>
<accession>A0AAE9YB68</accession>